<organism evidence="3 4">
    <name type="scientific">Chryseobacterium limigenitum</name>
    <dbReference type="NCBI Taxonomy" id="1612149"/>
    <lineage>
        <taxon>Bacteria</taxon>
        <taxon>Pseudomonadati</taxon>
        <taxon>Bacteroidota</taxon>
        <taxon>Flavobacteriia</taxon>
        <taxon>Flavobacteriales</taxon>
        <taxon>Weeksellaceae</taxon>
        <taxon>Chryseobacterium group</taxon>
        <taxon>Chryseobacterium</taxon>
    </lineage>
</organism>
<dbReference type="NCBIfam" id="TIGR04131">
    <property type="entry name" value="Bac_Flav_CTERM"/>
    <property type="match status" value="1"/>
</dbReference>
<dbReference type="RefSeq" id="WP_072411059.1">
    <property type="nucleotide sequence ID" value="NZ_FPKW01000012.1"/>
</dbReference>
<gene>
    <name evidence="3" type="ORF">SAMN05216324_11254</name>
</gene>
<name>A0A1K2ITF2_9FLAO</name>
<dbReference type="EMBL" id="FPKW01000012">
    <property type="protein sequence ID" value="SFZ95733.1"/>
    <property type="molecule type" value="Genomic_DNA"/>
</dbReference>
<feature type="chain" id="PRO_5013358107" evidence="1">
    <location>
        <begin position="20"/>
        <end position="1132"/>
    </location>
</feature>
<evidence type="ECO:0000313" key="3">
    <source>
        <dbReference type="EMBL" id="SFZ95733.1"/>
    </source>
</evidence>
<sequence>MKKILSFLFIFYIFTSTFAQLDREHWFAPMVDRTGNPNPYQNLYLSTNRTTSFPVSIYNNNVLIGTVNISKNNPQKFDVLRDYIITTQQTDLFTPTSKGLYLKAEFPFYANLRFSVFNHAEIITSKGIPATGKTFYAASAPITVSNFILNFMTSILATEDNTTVTISGYKSTVQFSNGTTGVTNPTMTFTLNKGQSYIIDGNGSLSGNFDGFIGSKIVSNKPINVTNGNFNGQYAGNFPGSSDILMDQSVPVERLGSEFAIVKGNGSIGANMEGAVVIATEDNTQIFVNNEIPPVATLNTGQYFVIPDTKYQLQGSGHYNLYVKTSKNAYVYQILAGDSASGSEVATGGFNFIPALNCYLPKQINELGFINENFVHSNGNPLGILNIPTKLNLITEKGAVVTVNGTQPLASTGPFNMTGTNNWVTYGIPNVTGTITVVSTKAIMAGISAGSDAVGYGGFFAGFPTQPVILKSGGDCAPGIVLTVDPIIYDTYQWYRNDILIPGANAATYIPTQSGYYHCSVTMGSCAPLVSAKFKVLNCLKQTTAIYDVCSVKTITPAFSSSTQTPVPSTVAITTPPTLGTAVVNPTTGIITYTVTNPGTTGTDTFTYTFCGNDPDFPDCESVTVTINIQALTVTNKTLTACNINGQGTFNLTTANVTNNSPVTITYYPTLLDAQNENLAALITVPTTYTAPNGTIVYAVVKNNIGCKSIAQITLNLYNLAIVLNNYNGVFCDDNLDGIVTVNLSNITPIVLNNPTYFTNVRYYANLSDANLGNANTLPNNWSYTAPTTIYIRVDSPDGCASVVQPLNFSIGAKIPLMKTSYLVSVCDNDLDGIKNVDLAQFISQFTIDPNVTVTYHATLADAQNNVAPLGNPMNLTGAQTIHIRFEKPGVCPNVASITINIKTPKKSNILFDKIVCPKTTTNLDAGPGFDSYLWSTGATTPAITNVSAGSYWVDLTFDGCTYRQAVNVTESVLPAIVSIEVNGNTVTVGVSGGTPPYEYSLDGINWQNSNVFQNVPRGNHVVHVRDSRNCDEITRTFTIINLINTITPNHDGHNDGIDYSALMGNDNLIFRIFDRYGAEVFRGTPTNRFTWDGTLGGRPINTATYWYFISWTEFGGSTSVKYTSWLLVKNR</sequence>
<proteinExistence type="predicted"/>
<evidence type="ECO:0000256" key="1">
    <source>
        <dbReference type="SAM" id="SignalP"/>
    </source>
</evidence>
<reference evidence="4" key="1">
    <citation type="submission" date="2016-10" db="EMBL/GenBank/DDBJ databases">
        <authorList>
            <person name="Varghese N."/>
            <person name="Submissions S."/>
        </authorList>
    </citation>
    <scope>NUCLEOTIDE SEQUENCE [LARGE SCALE GENOMIC DNA]</scope>
    <source>
        <strain evidence="4">SUR2</strain>
    </source>
</reference>
<dbReference type="Proteomes" id="UP000182034">
    <property type="component" value="Unassembled WGS sequence"/>
</dbReference>
<evidence type="ECO:0000259" key="2">
    <source>
        <dbReference type="Pfam" id="PF17517"/>
    </source>
</evidence>
<dbReference type="STRING" id="1612149.SAMN05216324_11254"/>
<evidence type="ECO:0000313" key="4">
    <source>
        <dbReference type="Proteomes" id="UP000182034"/>
    </source>
</evidence>
<feature type="domain" description="IgGFc-binding protein N-terminal" evidence="2">
    <location>
        <begin position="130"/>
        <end position="445"/>
    </location>
</feature>
<protein>
    <submittedName>
        <fullName evidence="3">Gliding motility-associated C-terminal domain-containing protein</fullName>
    </submittedName>
</protein>
<dbReference type="Pfam" id="PF17517">
    <property type="entry name" value="IgGFc_binding"/>
    <property type="match status" value="1"/>
</dbReference>
<keyword evidence="4" id="KW-1185">Reference proteome</keyword>
<dbReference type="InterPro" id="IPR035234">
    <property type="entry name" value="IgGFc-bd_N"/>
</dbReference>
<dbReference type="AlphaFoldDB" id="A0A1K2ITF2"/>
<feature type="signal peptide" evidence="1">
    <location>
        <begin position="1"/>
        <end position="19"/>
    </location>
</feature>
<dbReference type="InterPro" id="IPR026341">
    <property type="entry name" value="T9SS_type_B"/>
</dbReference>
<dbReference type="OrthoDB" id="9765926at2"/>
<dbReference type="Pfam" id="PF13585">
    <property type="entry name" value="CHU_C"/>
    <property type="match status" value="1"/>
</dbReference>
<keyword evidence="1" id="KW-0732">Signal</keyword>
<accession>A0A1K2ITF2</accession>